<dbReference type="OrthoDB" id="549243at2759"/>
<proteinExistence type="predicted"/>
<evidence type="ECO:0000313" key="1">
    <source>
        <dbReference type="EMBL" id="OEU11017.1"/>
    </source>
</evidence>
<keyword evidence="2" id="KW-1185">Reference proteome</keyword>
<evidence type="ECO:0008006" key="3">
    <source>
        <dbReference type="Google" id="ProtNLM"/>
    </source>
</evidence>
<accession>A0A1E7EYT2</accession>
<name>A0A1E7EYT2_9STRA</name>
<sequence>MIAIPKVAAVPGATVGATVDDDDDDEGLVIVTTLLNLPMPLRVYIFNYLGETQEELMDLTHVSKEVHDDCYRPGIAWKIIPTIVISPTPEGGVGSTRALLQRLNNQSPKSKLRRYTHMKINDIHIFNDNISTTEIHEIIGDAEMDWIVSLDMSLSMPNLWVTDYFPNVLIYILPNLREIDISYNIPDNHSIMDVFFECSKFEKVTWNNIKIKSYIAINGTIMESSDNLKEMIMDDSEFSCRFPESDTMSDLKNHKDTFIFHCCSTALERVSIRNAKWVISYYGGRLGPIVVPQNALIKFVWNAPTSLRWFRSDLTIENMNILRLERPKIELLN</sequence>
<gene>
    <name evidence="1" type="ORF">FRACYDRAFT_246120</name>
</gene>
<dbReference type="EMBL" id="KV784369">
    <property type="protein sequence ID" value="OEU11017.1"/>
    <property type="molecule type" value="Genomic_DNA"/>
</dbReference>
<dbReference type="KEGG" id="fcy:FRACYDRAFT_246120"/>
<organism evidence="1 2">
    <name type="scientific">Fragilariopsis cylindrus CCMP1102</name>
    <dbReference type="NCBI Taxonomy" id="635003"/>
    <lineage>
        <taxon>Eukaryota</taxon>
        <taxon>Sar</taxon>
        <taxon>Stramenopiles</taxon>
        <taxon>Ochrophyta</taxon>
        <taxon>Bacillariophyta</taxon>
        <taxon>Bacillariophyceae</taxon>
        <taxon>Bacillariophycidae</taxon>
        <taxon>Bacillariales</taxon>
        <taxon>Bacillariaceae</taxon>
        <taxon>Fragilariopsis</taxon>
    </lineage>
</organism>
<dbReference type="InParanoid" id="A0A1E7EYT2"/>
<dbReference type="Proteomes" id="UP000095751">
    <property type="component" value="Unassembled WGS sequence"/>
</dbReference>
<protein>
    <recommendedName>
        <fullName evidence="3">F-box domain-containing protein</fullName>
    </recommendedName>
</protein>
<reference evidence="1 2" key="1">
    <citation type="submission" date="2016-09" db="EMBL/GenBank/DDBJ databases">
        <title>Extensive genetic diversity and differential bi-allelic expression allows diatom success in the polar Southern Ocean.</title>
        <authorList>
            <consortium name="DOE Joint Genome Institute"/>
            <person name="Mock T."/>
            <person name="Otillar R.P."/>
            <person name="Strauss J."/>
            <person name="Dupont C."/>
            <person name="Frickenhaus S."/>
            <person name="Maumus F."/>
            <person name="Mcmullan M."/>
            <person name="Sanges R."/>
            <person name="Schmutz J."/>
            <person name="Toseland A."/>
            <person name="Valas R."/>
            <person name="Veluchamy A."/>
            <person name="Ward B.J."/>
            <person name="Allen A."/>
            <person name="Barry K."/>
            <person name="Falciatore A."/>
            <person name="Ferrante M."/>
            <person name="Fortunato A.E."/>
            <person name="Gloeckner G."/>
            <person name="Gruber A."/>
            <person name="Hipkin R."/>
            <person name="Janech M."/>
            <person name="Kroth P."/>
            <person name="Leese F."/>
            <person name="Lindquist E."/>
            <person name="Lyon B.R."/>
            <person name="Martin J."/>
            <person name="Mayer C."/>
            <person name="Parker M."/>
            <person name="Quesneville H."/>
            <person name="Raymond J."/>
            <person name="Uhlig C."/>
            <person name="Valentin K.U."/>
            <person name="Worden A.Z."/>
            <person name="Armbrust E.V."/>
            <person name="Bowler C."/>
            <person name="Green B."/>
            <person name="Moulton V."/>
            <person name="Van Oosterhout C."/>
            <person name="Grigoriev I."/>
        </authorList>
    </citation>
    <scope>NUCLEOTIDE SEQUENCE [LARGE SCALE GENOMIC DNA]</scope>
    <source>
        <strain evidence="1 2">CCMP1102</strain>
    </source>
</reference>
<dbReference type="AlphaFoldDB" id="A0A1E7EYT2"/>
<evidence type="ECO:0000313" key="2">
    <source>
        <dbReference type="Proteomes" id="UP000095751"/>
    </source>
</evidence>